<feature type="signal peptide" evidence="3">
    <location>
        <begin position="1"/>
        <end position="31"/>
    </location>
</feature>
<protein>
    <submittedName>
        <fullName evidence="5">Peptidoglycan-binding domain 1 protein</fullName>
    </submittedName>
</protein>
<dbReference type="PANTHER" id="PTHR33308:SF9">
    <property type="entry name" value="PEPTIDOGLYCAN HYDROLASE FLGJ"/>
    <property type="match status" value="1"/>
</dbReference>
<feature type="domain" description="Mannosyl-glycoprotein endo-beta-N-acetylglucosamidase-like" evidence="4">
    <location>
        <begin position="405"/>
        <end position="540"/>
    </location>
</feature>
<dbReference type="InterPro" id="IPR036365">
    <property type="entry name" value="PGBD-like_sf"/>
</dbReference>
<dbReference type="InterPro" id="IPR002901">
    <property type="entry name" value="MGlyc_endo_b_GlcNAc-like_dom"/>
</dbReference>
<dbReference type="eggNOG" id="COG4193">
    <property type="taxonomic scope" value="Bacteria"/>
</dbReference>
<dbReference type="SMART" id="SM00047">
    <property type="entry name" value="LYZ2"/>
    <property type="match status" value="1"/>
</dbReference>
<evidence type="ECO:0000256" key="3">
    <source>
        <dbReference type="SAM" id="SignalP"/>
    </source>
</evidence>
<keyword evidence="3" id="KW-0732">Signal</keyword>
<dbReference type="InterPro" id="IPR036366">
    <property type="entry name" value="PGBDSf"/>
</dbReference>
<dbReference type="SUPFAM" id="SSF47090">
    <property type="entry name" value="PGBD-like"/>
    <property type="match status" value="2"/>
</dbReference>
<evidence type="ECO:0000313" key="6">
    <source>
        <dbReference type="Proteomes" id="UP000000292"/>
    </source>
</evidence>
<dbReference type="eggNOG" id="COG3409">
    <property type="taxonomic scope" value="Bacteria"/>
</dbReference>
<evidence type="ECO:0000259" key="4">
    <source>
        <dbReference type="SMART" id="SM00047"/>
    </source>
</evidence>
<dbReference type="HOGENOM" id="CLU_354386_0_0_9"/>
<dbReference type="Pfam" id="PF01471">
    <property type="entry name" value="PG_binding_1"/>
    <property type="match status" value="2"/>
</dbReference>
<gene>
    <name evidence="5" type="ordered locus">TC41_0448</name>
</gene>
<keyword evidence="1" id="KW-0378">Hydrolase</keyword>
<name>F8IL34_ALIAT</name>
<sequence length="798" mass="83415">MEVMVVKTHRLLAVMALPATVLWMTPASALAQTSSSPSASASSLNVPVAALTLAGVQSYPMLSYGSTGAYVAILQNALNALGYDVGQATGVFDATTQAQVKAFQQAEGLGVDGIVGPLTWGALAKAVADYRQVMTVLTRQSSLVQNVEWKRIVWNGQLISKPVGFTYQGTAYMPIWYVMEALRKAGIASTWSGGVWTLTPPKGQNVDYGKISYGPGSAAIAIGQTVVANVPAVVYPDPASGKLTTFMPVWYVMNALQRLGIASTWQGTEWDMKPAPVVIETGDPSSNSTGSEGPGADNGTGNSTGNSTGNATGALPGGNTVTNVTNATGPANATGNGVSNGTGNATSPGNSTGNTVGNSTSNGTGNSAGNSTGNSSGGSSGLSFTNVDLRYPAPSNINAQSINQFLLENSSPLNGLGNSFMDAQNLYSVDANYLVSHAILESAWGQSQIALQKNNLFGYGAYDSNPGQDAGVFPSDDYAIRFEAWTVRMNYLTPGASLYVSPTLSGMNVNYATAKTWASGIAALMTQFATSVGSSVSAYVQYSPSNNPPAPKSTAEPVYYVNGAQGVTQPDPYYPNQGVPYYPSIAQGENQQFFGQLSVGSFGQPVVEIQRFLNQTINAGLTVDGQFGPLTQAAVEKFQSQVMHMSNPNGVWTFSMWVQYIQPSQSNANLIPAGTTVKIDQIAEGMAGPYVVPWYHVVGYGWVDSQYIKLTNVYRVIVRNPAGTATTIPVYQVGDLSKVLLNLHSGDWVVANSAQPSGGVYTIQIAAQDPVVSNGYAADTLLTGVVPANGTVTLVPQS</sequence>
<dbReference type="PANTHER" id="PTHR33308">
    <property type="entry name" value="PEPTIDOGLYCAN HYDROLASE FLGJ"/>
    <property type="match status" value="1"/>
</dbReference>
<dbReference type="PATRIC" id="fig|1048834.4.peg.417"/>
<feature type="compositionally biased region" description="Low complexity" evidence="2">
    <location>
        <begin position="299"/>
        <end position="337"/>
    </location>
</feature>
<dbReference type="Pfam" id="PF01832">
    <property type="entry name" value="Glucosaminidase"/>
    <property type="match status" value="1"/>
</dbReference>
<dbReference type="KEGG" id="aad:TC41_0448"/>
<feature type="chain" id="PRO_5003372818" evidence="3">
    <location>
        <begin position="32"/>
        <end position="798"/>
    </location>
</feature>
<dbReference type="GO" id="GO:0004040">
    <property type="term" value="F:amidase activity"/>
    <property type="evidence" value="ECO:0007669"/>
    <property type="project" value="InterPro"/>
</dbReference>
<dbReference type="InterPro" id="IPR002477">
    <property type="entry name" value="Peptidoglycan-bd-like"/>
</dbReference>
<reference evidence="5 6" key="1">
    <citation type="journal article" date="2011" name="J. Bacteriol.">
        <title>Complete Genome Sequence of Alicyclobacillus acidocaldarius Strain Tc-4-1.</title>
        <authorList>
            <person name="Chen Y."/>
            <person name="He Y."/>
            <person name="Zhang B."/>
            <person name="Yang J."/>
            <person name="Li W."/>
            <person name="Dong Z."/>
            <person name="Hu S."/>
        </authorList>
    </citation>
    <scope>NUCLEOTIDE SEQUENCE [LARGE SCALE GENOMIC DNA]</scope>
    <source>
        <strain evidence="5 6">Tc-4-1</strain>
    </source>
</reference>
<reference evidence="6" key="2">
    <citation type="submission" date="2011-06" db="EMBL/GenBank/DDBJ databases">
        <title>The complete genome sequence of Alicyclobacillus acidocaldarius sp. Tc-4-1.</title>
        <authorList>
            <person name="Chen Y."/>
            <person name="He Y."/>
            <person name="Dong Z."/>
            <person name="Hu S."/>
        </authorList>
    </citation>
    <scope>NUCLEOTIDE SEQUENCE [LARGE SCALE GENOMIC DNA]</scope>
    <source>
        <strain evidence="6">Tc-4-1</strain>
    </source>
</reference>
<dbReference type="Gene3D" id="1.10.530.10">
    <property type="match status" value="1"/>
</dbReference>
<evidence type="ECO:0000256" key="2">
    <source>
        <dbReference type="SAM" id="MobiDB-lite"/>
    </source>
</evidence>
<accession>F8IL34</accession>
<feature type="compositionally biased region" description="Low complexity" evidence="2">
    <location>
        <begin position="346"/>
        <end position="374"/>
    </location>
</feature>
<evidence type="ECO:0000313" key="5">
    <source>
        <dbReference type="EMBL" id="AEJ42414.1"/>
    </source>
</evidence>
<organism evidence="5 6">
    <name type="scientific">Alicyclobacillus acidocaldarius (strain Tc-4-1)</name>
    <name type="common">Bacillus acidocaldarius</name>
    <dbReference type="NCBI Taxonomy" id="1048834"/>
    <lineage>
        <taxon>Bacteria</taxon>
        <taxon>Bacillati</taxon>
        <taxon>Bacillota</taxon>
        <taxon>Bacilli</taxon>
        <taxon>Bacillales</taxon>
        <taxon>Alicyclobacillaceae</taxon>
        <taxon>Alicyclobacillus</taxon>
    </lineage>
</organism>
<evidence type="ECO:0000256" key="1">
    <source>
        <dbReference type="ARBA" id="ARBA00022801"/>
    </source>
</evidence>
<dbReference type="Proteomes" id="UP000000292">
    <property type="component" value="Chromosome"/>
</dbReference>
<feature type="region of interest" description="Disordered" evidence="2">
    <location>
        <begin position="276"/>
        <end position="380"/>
    </location>
</feature>
<dbReference type="EMBL" id="CP002902">
    <property type="protein sequence ID" value="AEJ42414.1"/>
    <property type="molecule type" value="Genomic_DNA"/>
</dbReference>
<dbReference type="InterPro" id="IPR051056">
    <property type="entry name" value="Glycosyl_Hydrolase_73"/>
</dbReference>
<dbReference type="STRING" id="1048834.TC41_0448"/>
<dbReference type="Gene3D" id="1.10.101.10">
    <property type="entry name" value="PGBD-like superfamily/PGBD"/>
    <property type="match status" value="2"/>
</dbReference>
<dbReference type="AlphaFoldDB" id="F8IL34"/>
<proteinExistence type="predicted"/>